<reference evidence="5" key="1">
    <citation type="journal article" date="2020" name="bioRxiv">
        <title>Whole genome comparisons of ergot fungi reveals the divergence and evolution of species within the genus Claviceps are the result of varying mechanisms driving genome evolution and host range expansion.</title>
        <authorList>
            <person name="Wyka S.A."/>
            <person name="Mondo S.J."/>
            <person name="Liu M."/>
            <person name="Dettman J."/>
            <person name="Nalam V."/>
            <person name="Broders K.D."/>
        </authorList>
    </citation>
    <scope>NUCLEOTIDE SEQUENCE</scope>
    <source>
        <strain evidence="5">CCC 602</strain>
    </source>
</reference>
<feature type="domain" description="4'-phosphopantetheinyl transferase N-terminal" evidence="4">
    <location>
        <begin position="34"/>
        <end position="118"/>
    </location>
</feature>
<keyword evidence="2" id="KW-0808">Transferase</keyword>
<dbReference type="Gene3D" id="3.90.470.20">
    <property type="entry name" value="4'-phosphopantetheinyl transferase domain"/>
    <property type="match status" value="1"/>
</dbReference>
<dbReference type="SUPFAM" id="SSF56214">
    <property type="entry name" value="4'-phosphopantetheinyl transferase"/>
    <property type="match status" value="2"/>
</dbReference>
<feature type="domain" description="4'-phosphopantetheinyl transferase" evidence="3">
    <location>
        <begin position="128"/>
        <end position="228"/>
    </location>
</feature>
<dbReference type="Pfam" id="PF01648">
    <property type="entry name" value="ACPS"/>
    <property type="match status" value="1"/>
</dbReference>
<accession>A0A9P7NHY4</accession>
<sequence length="326" mass="35884">MAMGEPHVVKWLLDTRGLWPGATTTKQLAREASRPLALLAPHEQSSILKYHFVKDAKMALASALLKRHAITCSCAGRIPWSGALFTRDEHTKPVFRLPDGSEPLIFNVSHQAGLVCLLGVYAPPRDVSVGVDIACPSERRERDHALVAEDGWAKFVEMHDSVFSAGEAARLKGLSFGHGHGHGGGGGGERGKGKGEGGADLDARLGYFYALWCLREAYVKMTGEALLAEWLGELEMRYFAPPGGKEEEEEEVVVVDGKAEKRRKLEIWFRGDRVDDVDVRMEWSLGEYMICTAVRGNQHGGLDFGKEWTLLDMDQLLDAAEQASAR</sequence>
<dbReference type="GO" id="GO:0008897">
    <property type="term" value="F:holo-[acyl-carrier-protein] synthase activity"/>
    <property type="evidence" value="ECO:0007669"/>
    <property type="project" value="UniProtKB-EC"/>
</dbReference>
<gene>
    <name evidence="5" type="ORF">E4U43_003441</name>
</gene>
<evidence type="ECO:0000256" key="2">
    <source>
        <dbReference type="ARBA" id="ARBA00022679"/>
    </source>
</evidence>
<dbReference type="PANTHER" id="PTHR12215:SF10">
    <property type="entry name" value="L-AMINOADIPATE-SEMIALDEHYDE DEHYDROGENASE-PHOSPHOPANTETHEINYL TRANSFERASE"/>
    <property type="match status" value="1"/>
</dbReference>
<dbReference type="InterPro" id="IPR050559">
    <property type="entry name" value="P-Pant_transferase_sf"/>
</dbReference>
<protein>
    <recommendedName>
        <fullName evidence="1">holo-[acyl-carrier-protein] synthase</fullName>
        <ecNumber evidence="1">2.7.8.7</ecNumber>
    </recommendedName>
</protein>
<dbReference type="OrthoDB" id="26719at2759"/>
<dbReference type="GO" id="GO:0019878">
    <property type="term" value="P:lysine biosynthetic process via aminoadipic acid"/>
    <property type="evidence" value="ECO:0007669"/>
    <property type="project" value="TreeGrafter"/>
</dbReference>
<dbReference type="GO" id="GO:0005829">
    <property type="term" value="C:cytosol"/>
    <property type="evidence" value="ECO:0007669"/>
    <property type="project" value="TreeGrafter"/>
</dbReference>
<dbReference type="AlphaFoldDB" id="A0A9P7NHY4"/>
<evidence type="ECO:0000259" key="3">
    <source>
        <dbReference type="Pfam" id="PF01648"/>
    </source>
</evidence>
<name>A0A9P7NHY4_9HYPO</name>
<dbReference type="Pfam" id="PF22624">
    <property type="entry name" value="AASDHPPT_N"/>
    <property type="match status" value="1"/>
</dbReference>
<evidence type="ECO:0000256" key="1">
    <source>
        <dbReference type="ARBA" id="ARBA00013172"/>
    </source>
</evidence>
<comment type="caution">
    <text evidence="5">The sequence shown here is derived from an EMBL/GenBank/DDBJ whole genome shotgun (WGS) entry which is preliminary data.</text>
</comment>
<evidence type="ECO:0000313" key="5">
    <source>
        <dbReference type="EMBL" id="KAG6016617.1"/>
    </source>
</evidence>
<dbReference type="Proteomes" id="UP000748025">
    <property type="component" value="Unassembled WGS sequence"/>
</dbReference>
<dbReference type="EMBL" id="SRPW01000234">
    <property type="protein sequence ID" value="KAG6016617.1"/>
    <property type="molecule type" value="Genomic_DNA"/>
</dbReference>
<dbReference type="PANTHER" id="PTHR12215">
    <property type="entry name" value="PHOSPHOPANTETHEINE TRANSFERASE"/>
    <property type="match status" value="1"/>
</dbReference>
<proteinExistence type="predicted"/>
<dbReference type="InterPro" id="IPR037143">
    <property type="entry name" value="4-PPantetheinyl_Trfase_dom_sf"/>
</dbReference>
<evidence type="ECO:0000313" key="6">
    <source>
        <dbReference type="Proteomes" id="UP000748025"/>
    </source>
</evidence>
<keyword evidence="6" id="KW-1185">Reference proteome</keyword>
<dbReference type="InterPro" id="IPR008278">
    <property type="entry name" value="4-PPantetheinyl_Trfase_dom"/>
</dbReference>
<dbReference type="GO" id="GO:0000287">
    <property type="term" value="F:magnesium ion binding"/>
    <property type="evidence" value="ECO:0007669"/>
    <property type="project" value="InterPro"/>
</dbReference>
<evidence type="ECO:0000259" key="4">
    <source>
        <dbReference type="Pfam" id="PF22624"/>
    </source>
</evidence>
<dbReference type="EC" id="2.7.8.7" evidence="1"/>
<organism evidence="5 6">
    <name type="scientific">Claviceps pusilla</name>
    <dbReference type="NCBI Taxonomy" id="123648"/>
    <lineage>
        <taxon>Eukaryota</taxon>
        <taxon>Fungi</taxon>
        <taxon>Dikarya</taxon>
        <taxon>Ascomycota</taxon>
        <taxon>Pezizomycotina</taxon>
        <taxon>Sordariomycetes</taxon>
        <taxon>Hypocreomycetidae</taxon>
        <taxon>Hypocreales</taxon>
        <taxon>Clavicipitaceae</taxon>
        <taxon>Claviceps</taxon>
    </lineage>
</organism>
<dbReference type="InterPro" id="IPR055066">
    <property type="entry name" value="AASDHPPT_N"/>
</dbReference>